<dbReference type="SMART" id="SM00495">
    <property type="entry name" value="ChtBD3"/>
    <property type="match status" value="1"/>
</dbReference>
<dbReference type="Pfam" id="PF03067">
    <property type="entry name" value="LPMO_10"/>
    <property type="match status" value="1"/>
</dbReference>
<dbReference type="Pfam" id="PF18416">
    <property type="entry name" value="GbpA_2"/>
    <property type="match status" value="1"/>
</dbReference>
<feature type="signal peptide" evidence="4">
    <location>
        <begin position="1"/>
        <end position="28"/>
    </location>
</feature>
<feature type="chain" id="PRO_5046913903" evidence="4">
    <location>
        <begin position="29"/>
        <end position="502"/>
    </location>
</feature>
<evidence type="ECO:0000256" key="3">
    <source>
        <dbReference type="ARBA" id="ARBA00022729"/>
    </source>
</evidence>
<evidence type="ECO:0000256" key="4">
    <source>
        <dbReference type="SAM" id="SignalP"/>
    </source>
</evidence>
<organism evidence="6 7">
    <name type="scientific">Pseudomonas sivasensis</name>
    <dbReference type="NCBI Taxonomy" id="1880678"/>
    <lineage>
        <taxon>Bacteria</taxon>
        <taxon>Pseudomonadati</taxon>
        <taxon>Pseudomonadota</taxon>
        <taxon>Gammaproteobacteria</taxon>
        <taxon>Pseudomonadales</taxon>
        <taxon>Pseudomonadaceae</taxon>
        <taxon>Pseudomonas</taxon>
    </lineage>
</organism>
<evidence type="ECO:0000313" key="6">
    <source>
        <dbReference type="EMBL" id="MFJ2680302.1"/>
    </source>
</evidence>
<keyword evidence="1" id="KW-0964">Secreted</keyword>
<keyword evidence="3 4" id="KW-0732">Signal</keyword>
<evidence type="ECO:0000256" key="1">
    <source>
        <dbReference type="ARBA" id="ARBA00022525"/>
    </source>
</evidence>
<protein>
    <submittedName>
        <fullName evidence="6">Lytic polysaccharide monooxygenase</fullName>
    </submittedName>
</protein>
<dbReference type="Gene3D" id="2.70.50.50">
    <property type="entry name" value="chitin-binding protein cbp21"/>
    <property type="match status" value="1"/>
</dbReference>
<evidence type="ECO:0000313" key="7">
    <source>
        <dbReference type="Proteomes" id="UP001617213"/>
    </source>
</evidence>
<dbReference type="Proteomes" id="UP001617213">
    <property type="component" value="Unassembled WGS sequence"/>
</dbReference>
<dbReference type="CDD" id="cd21177">
    <property type="entry name" value="LPMO_AA10"/>
    <property type="match status" value="1"/>
</dbReference>
<dbReference type="Gene3D" id="2.60.40.10">
    <property type="entry name" value="Immunoglobulins"/>
    <property type="match status" value="1"/>
</dbReference>
<sequence>MNNLQRYTRNLINWVLALAILMPALAIAHGGVDTPVARQIYCKMLPDFWSGSPSDAGCAALARKSGQYPGQQWNEVAHLIRAPGYEDLETVKREVPDGTLCSAADSKKDGLNLVSDDWHRTDVTPQNGKMDVRIIGTAPHVPSFARVFLTKPGFDPTRAPLTWNDLTLIHTEQFTVAQTNWGNKPPAISASGYFKMSVPVPAQQSGKATLFVQWQRIDPAGEGFYNCSDINLVGAAVPERWYDLGQFIDTVMNDLKPGDAVHFRILDNTPQAKEVVDITLPITQANLDAKVWGQQLAGQVNSSIAKIGEKDGATIVFNSADPRANSVFVLAEGYSKAMAIIPGGETPVNPAPPVARITGPTSLKSGQAFTFSGTGSTGSNGQLLYQWAVPGMTGAQNAANVSGTAYTVTEATPFKARLNVRDQQNGKTSQAEFDFTVTPDSGGGEYPAYVEGTPYKAGDTVSNRGKNYRCKPHPYTAWCAGAAWAYAPGTGTAWDQAWDEMK</sequence>
<keyword evidence="6" id="KW-0560">Oxidoreductase</keyword>
<reference evidence="6 7" key="1">
    <citation type="submission" date="2024-10" db="EMBL/GenBank/DDBJ databases">
        <title>The Natural Products Discovery Center: Release of the First 8490 Sequenced Strains for Exploring Actinobacteria Biosynthetic Diversity.</title>
        <authorList>
            <person name="Kalkreuter E."/>
            <person name="Kautsar S.A."/>
            <person name="Yang D."/>
            <person name="Bader C.D."/>
            <person name="Teijaro C.N."/>
            <person name="Fluegel L."/>
            <person name="Davis C.M."/>
            <person name="Simpson J.R."/>
            <person name="Lauterbach L."/>
            <person name="Steele A.D."/>
            <person name="Gui C."/>
            <person name="Meng S."/>
            <person name="Li G."/>
            <person name="Viehrig K."/>
            <person name="Ye F."/>
            <person name="Su P."/>
            <person name="Kiefer A.F."/>
            <person name="Nichols A."/>
            <person name="Cepeda A.J."/>
            <person name="Yan W."/>
            <person name="Fan B."/>
            <person name="Jiang Y."/>
            <person name="Adhikari A."/>
            <person name="Zheng C.-J."/>
            <person name="Schuster L."/>
            <person name="Cowan T.M."/>
            <person name="Smanski M.J."/>
            <person name="Chevrette M.G."/>
            <person name="De Carvalho L.P.S."/>
            <person name="Shen B."/>
        </authorList>
    </citation>
    <scope>NUCLEOTIDE SEQUENCE [LARGE SCALE GENOMIC DNA]</scope>
    <source>
        <strain evidence="6 7">NPDC087581</strain>
    </source>
</reference>
<accession>A0ABW8E379</accession>
<dbReference type="CDD" id="cd12214">
    <property type="entry name" value="ChiA1_BD"/>
    <property type="match status" value="1"/>
</dbReference>
<feature type="domain" description="Chitin-binding type-3" evidence="5">
    <location>
        <begin position="446"/>
        <end position="497"/>
    </location>
</feature>
<dbReference type="RefSeq" id="WP_181642929.1">
    <property type="nucleotide sequence ID" value="NZ_JAAOWU010000002.1"/>
</dbReference>
<name>A0ABW8E379_9PSED</name>
<dbReference type="PANTHER" id="PTHR34823">
    <property type="entry name" value="GLCNAC-BINDING PROTEIN A"/>
    <property type="match status" value="1"/>
</dbReference>
<dbReference type="EMBL" id="JBIUWZ010000031">
    <property type="protein sequence ID" value="MFJ2680302.1"/>
    <property type="molecule type" value="Genomic_DNA"/>
</dbReference>
<comment type="caution">
    <text evidence="6">The sequence shown here is derived from an EMBL/GenBank/DDBJ whole genome shotgun (WGS) entry which is preliminary data.</text>
</comment>
<dbReference type="PANTHER" id="PTHR34823:SF1">
    <property type="entry name" value="CHITIN-BINDING TYPE-4 DOMAIN-CONTAINING PROTEIN"/>
    <property type="match status" value="1"/>
</dbReference>
<dbReference type="InterPro" id="IPR014756">
    <property type="entry name" value="Ig_E-set"/>
</dbReference>
<dbReference type="GO" id="GO:0004497">
    <property type="term" value="F:monooxygenase activity"/>
    <property type="evidence" value="ECO:0007669"/>
    <property type="project" value="UniProtKB-KW"/>
</dbReference>
<proteinExistence type="predicted"/>
<dbReference type="InterPro" id="IPR003610">
    <property type="entry name" value="CBM5/12"/>
</dbReference>
<keyword evidence="2" id="KW-0147">Chitin-binding</keyword>
<dbReference type="InterPro" id="IPR051024">
    <property type="entry name" value="GlcNAc_Chitin_IntDeg"/>
</dbReference>
<evidence type="ECO:0000259" key="5">
    <source>
        <dbReference type="SMART" id="SM00495"/>
    </source>
</evidence>
<dbReference type="SUPFAM" id="SSF81296">
    <property type="entry name" value="E set domains"/>
    <property type="match status" value="1"/>
</dbReference>
<dbReference type="InterPro" id="IPR004302">
    <property type="entry name" value="Cellulose/chitin-bd_N"/>
</dbReference>
<keyword evidence="6" id="KW-0503">Monooxygenase</keyword>
<dbReference type="InterPro" id="IPR041029">
    <property type="entry name" value="GbpA_2"/>
</dbReference>
<keyword evidence="7" id="KW-1185">Reference proteome</keyword>
<gene>
    <name evidence="6" type="ORF">ACIOWJ_19705</name>
</gene>
<dbReference type="InterPro" id="IPR013783">
    <property type="entry name" value="Ig-like_fold"/>
</dbReference>
<evidence type="ECO:0000256" key="2">
    <source>
        <dbReference type="ARBA" id="ARBA00022669"/>
    </source>
</evidence>
<dbReference type="Gene3D" id="3.30.70.2150">
    <property type="match status" value="1"/>
</dbReference>